<dbReference type="InterPro" id="IPR052698">
    <property type="entry name" value="MoCofactor_Util/Proc"/>
</dbReference>
<dbReference type="Pfam" id="PF02625">
    <property type="entry name" value="XdhC_CoxI"/>
    <property type="match status" value="1"/>
</dbReference>
<keyword evidence="4" id="KW-1185">Reference proteome</keyword>
<feature type="domain" description="XdhC- CoxI" evidence="1">
    <location>
        <begin position="17"/>
        <end position="72"/>
    </location>
</feature>
<accession>A0A7X2PAT3</accession>
<sequence>MKYMFEIASKLESLNLSFALVTIVKTKGIVPRKSGRMVVLPDGSSYGTVGGGDLERNAIKETQLAFKAKENRYISHKLPKGEVEMVIDLVKMNRKLYIIGYGHVGKAIGKLMYDCGYSIHILDREEKVCPYAAAIKIANSWDKLLEGIELDEDCAVVITTHEKEEILKHLDLSKAFYVGFLSSRAGAIKYEPNYFVPMGLDIGAENPEEIAISVAAEILKTENKKSGVSISRDIRKCILVRGCGDLATAVMIRLHNAGYNVLGVDLEKPTQIRRNVSFAEAIYEGEMSVMGVKAKKINNVEERFDLWKDSIIPILVDEKLEKLNEIKPAVIIDAIIAKRNLGTKLDMAPLVIALGPGFEAGVDCHIVIETNRGHSLGQIIKKGRAQDNTGIPGLIMGYGKERVLRSPCKGVFKGVKTFGDIVKKGDVIAYVDETPILATIDGMVRGMLRSNLEVTEGFKVADIDPRGEGIKYNEPSDKARAIAGGVLEAVDSFFNRAM</sequence>
<dbReference type="Proteomes" id="UP000460549">
    <property type="component" value="Unassembled WGS sequence"/>
</dbReference>
<evidence type="ECO:0000259" key="1">
    <source>
        <dbReference type="Pfam" id="PF02625"/>
    </source>
</evidence>
<name>A0A7X2PAT3_9SPIO</name>
<dbReference type="Gene3D" id="3.40.50.720">
    <property type="entry name" value="NAD(P)-binding Rossmann-like Domain"/>
    <property type="match status" value="1"/>
</dbReference>
<dbReference type="InterPro" id="IPR036291">
    <property type="entry name" value="NAD(P)-bd_dom_sf"/>
</dbReference>
<reference evidence="3 4" key="1">
    <citation type="submission" date="2019-08" db="EMBL/GenBank/DDBJ databases">
        <title>In-depth cultivation of the pig gut microbiome towards novel bacterial diversity and tailored functional studies.</title>
        <authorList>
            <person name="Wylensek D."/>
            <person name="Hitch T.C.A."/>
            <person name="Clavel T."/>
        </authorList>
    </citation>
    <scope>NUCLEOTIDE SEQUENCE [LARGE SCALE GENOMIC DNA]</scope>
    <source>
        <strain evidence="3 4">NM-380-WT-3C1</strain>
    </source>
</reference>
<dbReference type="PANTHER" id="PTHR30388">
    <property type="entry name" value="ALDEHYDE OXIDOREDUCTASE MOLYBDENUM COFACTOR ASSEMBLY PROTEIN"/>
    <property type="match status" value="1"/>
</dbReference>
<dbReference type="Pfam" id="PF13478">
    <property type="entry name" value="XdhC_C"/>
    <property type="match status" value="1"/>
</dbReference>
<proteinExistence type="predicted"/>
<comment type="caution">
    <text evidence="3">The sequence shown here is derived from an EMBL/GenBank/DDBJ whole genome shotgun (WGS) entry which is preliminary data.</text>
</comment>
<evidence type="ECO:0000313" key="3">
    <source>
        <dbReference type="EMBL" id="MSU05342.1"/>
    </source>
</evidence>
<dbReference type="InterPro" id="IPR027051">
    <property type="entry name" value="XdhC_Rossmann_dom"/>
</dbReference>
<dbReference type="InterPro" id="IPR017695">
    <property type="entry name" value="Se-dep_Mo_hydrolase_YqeB"/>
</dbReference>
<dbReference type="InterPro" id="IPR003777">
    <property type="entry name" value="XdhC_CoxI"/>
</dbReference>
<evidence type="ECO:0000313" key="4">
    <source>
        <dbReference type="Proteomes" id="UP000460549"/>
    </source>
</evidence>
<evidence type="ECO:0000259" key="2">
    <source>
        <dbReference type="Pfam" id="PF13478"/>
    </source>
</evidence>
<dbReference type="PANTHER" id="PTHR30388:SF6">
    <property type="entry name" value="XANTHINE DEHYDROGENASE SUBUNIT A-RELATED"/>
    <property type="match status" value="1"/>
</dbReference>
<organism evidence="3 4">
    <name type="scientific">Bullifex porci</name>
    <dbReference type="NCBI Taxonomy" id="2606638"/>
    <lineage>
        <taxon>Bacteria</taxon>
        <taxon>Pseudomonadati</taxon>
        <taxon>Spirochaetota</taxon>
        <taxon>Spirochaetia</taxon>
        <taxon>Spirochaetales</taxon>
        <taxon>Spirochaetaceae</taxon>
        <taxon>Bullifex</taxon>
    </lineage>
</organism>
<dbReference type="EMBL" id="VUNN01000001">
    <property type="protein sequence ID" value="MSU05342.1"/>
    <property type="molecule type" value="Genomic_DNA"/>
</dbReference>
<feature type="domain" description="XdhC Rossmann" evidence="2">
    <location>
        <begin position="96"/>
        <end position="218"/>
    </location>
</feature>
<gene>
    <name evidence="3" type="ORF">FYJ80_00880</name>
</gene>
<dbReference type="AlphaFoldDB" id="A0A7X2PAT3"/>
<dbReference type="SUPFAM" id="SSF51735">
    <property type="entry name" value="NAD(P)-binding Rossmann-fold domains"/>
    <property type="match status" value="1"/>
</dbReference>
<dbReference type="NCBIfam" id="TIGR03309">
    <property type="entry name" value="matur_yqeB"/>
    <property type="match status" value="1"/>
</dbReference>
<protein>
    <submittedName>
        <fullName evidence="3">EF2563 family selenium-dependent molybdenum hydroxylase system protein</fullName>
    </submittedName>
</protein>